<comment type="caution">
    <text evidence="1">The sequence shown here is derived from an EMBL/GenBank/DDBJ whole genome shotgun (WGS) entry which is preliminary data.</text>
</comment>
<name>A0A149VWA4_9PROT</name>
<dbReference type="STRING" id="1789004.FEMY_19590"/>
<keyword evidence="2" id="KW-1185">Reference proteome</keyword>
<dbReference type="AlphaFoldDB" id="A0A149VWA4"/>
<dbReference type="Proteomes" id="UP000075653">
    <property type="component" value="Unassembled WGS sequence"/>
</dbReference>
<proteinExistence type="predicted"/>
<evidence type="ECO:0008006" key="3">
    <source>
        <dbReference type="Google" id="ProtNLM"/>
    </source>
</evidence>
<dbReference type="SUPFAM" id="SSF54909">
    <property type="entry name" value="Dimeric alpha+beta barrel"/>
    <property type="match status" value="1"/>
</dbReference>
<evidence type="ECO:0000313" key="1">
    <source>
        <dbReference type="EMBL" id="KXW57500.1"/>
    </source>
</evidence>
<dbReference type="InterPro" id="IPR011008">
    <property type="entry name" value="Dimeric_a/b-barrel"/>
</dbReference>
<gene>
    <name evidence="1" type="ORF">FEMY_19590</name>
</gene>
<protein>
    <recommendedName>
        <fullName evidence="3">ABM domain-containing protein</fullName>
    </recommendedName>
</protein>
<organism evidence="1 2">
    <name type="scientific">Ferrovum myxofaciens</name>
    <dbReference type="NCBI Taxonomy" id="416213"/>
    <lineage>
        <taxon>Bacteria</taxon>
        <taxon>Pseudomonadati</taxon>
        <taxon>Pseudomonadota</taxon>
        <taxon>Betaproteobacteria</taxon>
        <taxon>Ferrovales</taxon>
        <taxon>Ferrovaceae</taxon>
        <taxon>Ferrovum</taxon>
    </lineage>
</organism>
<dbReference type="EMBL" id="LRRD01000054">
    <property type="protein sequence ID" value="KXW57500.1"/>
    <property type="molecule type" value="Genomic_DNA"/>
</dbReference>
<evidence type="ECO:0000313" key="2">
    <source>
        <dbReference type="Proteomes" id="UP000075653"/>
    </source>
</evidence>
<dbReference type="PATRIC" id="fig|1789004.3.peg.2016"/>
<reference evidence="1 2" key="1">
    <citation type="submission" date="2016-01" db="EMBL/GenBank/DDBJ databases">
        <title>Genome sequence of the acidophilic iron oxidising Ferrovum strain Z-31.</title>
        <authorList>
            <person name="Poehlein A."/>
            <person name="Ullrich S.R."/>
            <person name="Schloemann M."/>
            <person name="Muehling M."/>
            <person name="Daniel R."/>
        </authorList>
    </citation>
    <scope>NUCLEOTIDE SEQUENCE [LARGE SCALE GENOMIC DNA]</scope>
    <source>
        <strain evidence="1 2">Z-31</strain>
    </source>
</reference>
<accession>A0A149VWA4</accession>
<sequence>MFVQIVKFKLRPDTSRESFLDLTEQMIAWLKNKSGFIAYELYEGSECWSDRIAWENQEFAQNGLKDFLTTAIAKKMIHLVEDGYSSFSGQKIASNQSEESAPYDHPRI</sequence>